<gene>
    <name evidence="2" type="ORF">QYF49_14900</name>
</gene>
<dbReference type="Proteomes" id="UP001168694">
    <property type="component" value="Unassembled WGS sequence"/>
</dbReference>
<evidence type="ECO:0000313" key="2">
    <source>
        <dbReference type="EMBL" id="MDN4074279.1"/>
    </source>
</evidence>
<feature type="region of interest" description="Disordered" evidence="1">
    <location>
        <begin position="75"/>
        <end position="220"/>
    </location>
</feature>
<evidence type="ECO:0000256" key="1">
    <source>
        <dbReference type="SAM" id="MobiDB-lite"/>
    </source>
</evidence>
<accession>A0ABT8E8Q8</accession>
<feature type="compositionally biased region" description="Polar residues" evidence="1">
    <location>
        <begin position="194"/>
        <end position="220"/>
    </location>
</feature>
<dbReference type="RefSeq" id="WP_290400347.1">
    <property type="nucleotide sequence ID" value="NZ_JAUHLN010000002.1"/>
</dbReference>
<feature type="compositionally biased region" description="Basic residues" evidence="1">
    <location>
        <begin position="110"/>
        <end position="126"/>
    </location>
</feature>
<organism evidence="2 3">
    <name type="scientific">Fictibacillus terranigra</name>
    <dbReference type="NCBI Taxonomy" id="3058424"/>
    <lineage>
        <taxon>Bacteria</taxon>
        <taxon>Bacillati</taxon>
        <taxon>Bacillota</taxon>
        <taxon>Bacilli</taxon>
        <taxon>Bacillales</taxon>
        <taxon>Fictibacillaceae</taxon>
        <taxon>Fictibacillus</taxon>
    </lineage>
</organism>
<evidence type="ECO:0000313" key="3">
    <source>
        <dbReference type="Proteomes" id="UP001168694"/>
    </source>
</evidence>
<reference evidence="2" key="1">
    <citation type="submission" date="2023-06" db="EMBL/GenBank/DDBJ databases">
        <title>Draft Genome Sequences of Representative Paenibacillus Polymyxa, Bacillus cereus, Fictibacillus sp., and Brevibacillus agri Strains Isolated from Amazonian Dark Earth.</title>
        <authorList>
            <person name="Pellegrinetti T.A."/>
            <person name="Cunha I.C.M."/>
            <person name="Chaves M.G."/>
            <person name="Freitas A.S."/>
            <person name="Silva A.V.R."/>
            <person name="Tsai S.M."/>
            <person name="Mendes L.W."/>
        </authorList>
    </citation>
    <scope>NUCLEOTIDE SEQUENCE</scope>
    <source>
        <strain evidence="2">CENA-BCM004</strain>
    </source>
</reference>
<name>A0ABT8E8Q8_9BACL</name>
<protein>
    <recommendedName>
        <fullName evidence="4">YqxM protein</fullName>
    </recommendedName>
</protein>
<comment type="caution">
    <text evidence="2">The sequence shown here is derived from an EMBL/GenBank/DDBJ whole genome shotgun (WGS) entry which is preliminary data.</text>
</comment>
<feature type="compositionally biased region" description="Basic and acidic residues" evidence="1">
    <location>
        <begin position="94"/>
        <end position="109"/>
    </location>
</feature>
<feature type="compositionally biased region" description="Basic and acidic residues" evidence="1">
    <location>
        <begin position="127"/>
        <end position="181"/>
    </location>
</feature>
<dbReference type="EMBL" id="JAUHLN010000002">
    <property type="protein sequence ID" value="MDN4074279.1"/>
    <property type="molecule type" value="Genomic_DNA"/>
</dbReference>
<keyword evidence="3" id="KW-1185">Reference proteome</keyword>
<proteinExistence type="predicted"/>
<sequence>MYKFISLAIAVVLLGVWLGFSNGEKAKTEENMPKAKLSSGSHPLNTLSDVVVSTEDLSQQEKNIMLEQVISTDKLFPDPQHSGVTADGGGKTYVNEKEKPLTEANSEKTKPHKEKKEKKPAKKEKRMKNDTAQKEKPAKPEKPAKEEEKPVKVTEPAEKPEDQKKKPESKPKPEKPQKPAEEDSDTDDGIGDGQSDTEPQQQEDSAQIQSLTQENGSTTE</sequence>
<evidence type="ECO:0008006" key="4">
    <source>
        <dbReference type="Google" id="ProtNLM"/>
    </source>
</evidence>